<proteinExistence type="predicted"/>
<dbReference type="Proteomes" id="UP000479190">
    <property type="component" value="Unassembled WGS sequence"/>
</dbReference>
<keyword evidence="4" id="KW-1185">Reference proteome</keyword>
<dbReference type="EMBL" id="CADCXV010000413">
    <property type="protein sequence ID" value="CAB0030081.1"/>
    <property type="molecule type" value="Genomic_DNA"/>
</dbReference>
<reference evidence="3 4" key="1">
    <citation type="submission" date="2020-02" db="EMBL/GenBank/DDBJ databases">
        <authorList>
            <person name="Ferguson B K."/>
        </authorList>
    </citation>
    <scope>NUCLEOTIDE SEQUENCE [LARGE SCALE GENOMIC DNA]</scope>
</reference>
<dbReference type="AlphaFoldDB" id="A0A6H5I2N5"/>
<accession>A0A6H5I2N5</accession>
<protein>
    <submittedName>
        <fullName evidence="3">Uncharacterized protein</fullName>
    </submittedName>
</protein>
<evidence type="ECO:0000256" key="1">
    <source>
        <dbReference type="SAM" id="MobiDB-lite"/>
    </source>
</evidence>
<evidence type="ECO:0000256" key="2">
    <source>
        <dbReference type="SAM" id="Phobius"/>
    </source>
</evidence>
<feature type="transmembrane region" description="Helical" evidence="2">
    <location>
        <begin position="97"/>
        <end position="116"/>
    </location>
</feature>
<keyword evidence="2" id="KW-0812">Transmembrane</keyword>
<evidence type="ECO:0000313" key="3">
    <source>
        <dbReference type="EMBL" id="CAB0030081.1"/>
    </source>
</evidence>
<feature type="region of interest" description="Disordered" evidence="1">
    <location>
        <begin position="1"/>
        <end position="22"/>
    </location>
</feature>
<evidence type="ECO:0000313" key="4">
    <source>
        <dbReference type="Proteomes" id="UP000479190"/>
    </source>
</evidence>
<gene>
    <name evidence="3" type="ORF">TBRA_LOCUS2097</name>
</gene>
<keyword evidence="2" id="KW-1133">Transmembrane helix</keyword>
<sequence length="258" mass="28250">MDRVERRSLREGRAREREKRESSGAGARARSCFLILCVKGSRSACFAGGASKLVFSSSTWSVGGATLAAAAAAAADDDDDDDSRTSRAAVSTTSQRLLRAAAIACLYIILGTGSQLSVIERLVVTSVRSATRIRNSIAVFSMQCLCIDVCAKFVGSRCAKAKIPKVATLAMVRRILRRQQQQQQQQLKYKAPIWNPGNNEQFHRLTRLHYIHAGTQQSKVNAYRLEQIYTLCIADKIAAASPFAHQYTAYIVAVVYAV</sequence>
<keyword evidence="2" id="KW-0472">Membrane</keyword>
<organism evidence="3 4">
    <name type="scientific">Trichogramma brassicae</name>
    <dbReference type="NCBI Taxonomy" id="86971"/>
    <lineage>
        <taxon>Eukaryota</taxon>
        <taxon>Metazoa</taxon>
        <taxon>Ecdysozoa</taxon>
        <taxon>Arthropoda</taxon>
        <taxon>Hexapoda</taxon>
        <taxon>Insecta</taxon>
        <taxon>Pterygota</taxon>
        <taxon>Neoptera</taxon>
        <taxon>Endopterygota</taxon>
        <taxon>Hymenoptera</taxon>
        <taxon>Apocrita</taxon>
        <taxon>Proctotrupomorpha</taxon>
        <taxon>Chalcidoidea</taxon>
        <taxon>Trichogrammatidae</taxon>
        <taxon>Trichogramma</taxon>
    </lineage>
</organism>
<name>A0A6H5I2N5_9HYME</name>